<accession>A0ACC1QA08</accession>
<sequence length="127" mass="13879">MNPPDEHLRPLQLGLPDLLDRAKTLLNQGFTDEFVLLMLAGRTEEDGDRRRVFVNSIQQSSAARPNTCTLTGDFDSLIGVTKKLPLNVPLSIYPVPSFKFTLTKDVHVGIPITVRGVSLAGTSVAVH</sequence>
<gene>
    <name evidence="1" type="ORF">NUW54_g622</name>
</gene>
<name>A0ACC1QA08_9APHY</name>
<reference evidence="1" key="1">
    <citation type="submission" date="2022-08" db="EMBL/GenBank/DDBJ databases">
        <title>Genome Sequence of Pycnoporus sanguineus.</title>
        <authorList>
            <person name="Buettner E."/>
        </authorList>
    </citation>
    <scope>NUCLEOTIDE SEQUENCE</scope>
    <source>
        <strain evidence="1">CG-C14</strain>
    </source>
</reference>
<evidence type="ECO:0000313" key="2">
    <source>
        <dbReference type="Proteomes" id="UP001144978"/>
    </source>
</evidence>
<evidence type="ECO:0000313" key="1">
    <source>
        <dbReference type="EMBL" id="KAJ3017269.1"/>
    </source>
</evidence>
<organism evidence="1 2">
    <name type="scientific">Trametes sanguinea</name>
    <dbReference type="NCBI Taxonomy" id="158606"/>
    <lineage>
        <taxon>Eukaryota</taxon>
        <taxon>Fungi</taxon>
        <taxon>Dikarya</taxon>
        <taxon>Basidiomycota</taxon>
        <taxon>Agaricomycotina</taxon>
        <taxon>Agaricomycetes</taxon>
        <taxon>Polyporales</taxon>
        <taxon>Polyporaceae</taxon>
        <taxon>Trametes</taxon>
    </lineage>
</organism>
<protein>
    <submittedName>
        <fullName evidence="1">Uncharacterized protein</fullName>
    </submittedName>
</protein>
<dbReference type="Proteomes" id="UP001144978">
    <property type="component" value="Unassembled WGS sequence"/>
</dbReference>
<proteinExistence type="predicted"/>
<dbReference type="EMBL" id="JANSHE010000084">
    <property type="protein sequence ID" value="KAJ3017269.1"/>
    <property type="molecule type" value="Genomic_DNA"/>
</dbReference>
<comment type="caution">
    <text evidence="1">The sequence shown here is derived from an EMBL/GenBank/DDBJ whole genome shotgun (WGS) entry which is preliminary data.</text>
</comment>
<keyword evidence="2" id="KW-1185">Reference proteome</keyword>